<dbReference type="EMBL" id="JAQQKW010000006">
    <property type="protein sequence ID" value="MDC7694831.1"/>
    <property type="molecule type" value="Genomic_DNA"/>
</dbReference>
<evidence type="ECO:0000259" key="7">
    <source>
        <dbReference type="Pfam" id="PF02525"/>
    </source>
</evidence>
<dbReference type="RefSeq" id="WP_272741539.1">
    <property type="nucleotide sequence ID" value="NZ_JAQQKW010000006.1"/>
</dbReference>
<dbReference type="Pfam" id="PF02525">
    <property type="entry name" value="Flavodoxin_2"/>
    <property type="match status" value="1"/>
</dbReference>
<dbReference type="Gene3D" id="3.40.50.360">
    <property type="match status" value="1"/>
</dbReference>
<comment type="catalytic activity">
    <reaction evidence="5">
        <text>N,N-dimethyl-1,4-phenylenediamine + anthranilate + 2 NAD(+) = 2-(4-dimethylaminophenyl)diazenylbenzoate + 2 NADH + 2 H(+)</text>
        <dbReference type="Rhea" id="RHEA:55872"/>
        <dbReference type="ChEBI" id="CHEBI:15378"/>
        <dbReference type="ChEBI" id="CHEBI:15783"/>
        <dbReference type="ChEBI" id="CHEBI:16567"/>
        <dbReference type="ChEBI" id="CHEBI:57540"/>
        <dbReference type="ChEBI" id="CHEBI:57945"/>
        <dbReference type="ChEBI" id="CHEBI:71579"/>
        <dbReference type="EC" id="1.7.1.17"/>
    </reaction>
    <physiologicalReaction direction="right-to-left" evidence="5">
        <dbReference type="Rhea" id="RHEA:55874"/>
    </physiologicalReaction>
</comment>
<sequence length="203" mass="21658">MSKVLIVNSSIKGEGSISRQLVETYKDSLLKADAKTQFIELDLGLNPLPVLSASNINGFFGNIGESAEASALAETVEARVSELEAADILVLGAPMYNFGMSALLKTWFDYVLRAGRTFRYTESGPEGLVKGKKAVVIETRDGKYSEGPASVMDFQEGHIRTLLGFIGITDVTFIRSEAMAFGPDIKAAAIESAAKALSELAAA</sequence>
<organism evidence="8 9">
    <name type="scientific">Asticcacaulis currens</name>
    <dbReference type="NCBI Taxonomy" id="2984210"/>
    <lineage>
        <taxon>Bacteria</taxon>
        <taxon>Pseudomonadati</taxon>
        <taxon>Pseudomonadota</taxon>
        <taxon>Alphaproteobacteria</taxon>
        <taxon>Caulobacterales</taxon>
        <taxon>Caulobacteraceae</taxon>
        <taxon>Asticcacaulis</taxon>
    </lineage>
</organism>
<dbReference type="EC" id="1.7.1.17" evidence="6"/>
<gene>
    <name evidence="6" type="primary">azoR</name>
    <name evidence="8" type="ORF">PQU94_11120</name>
</gene>
<evidence type="ECO:0000256" key="2">
    <source>
        <dbReference type="ARBA" id="ARBA00022643"/>
    </source>
</evidence>
<dbReference type="PANTHER" id="PTHR43741:SF4">
    <property type="entry name" value="FMN-DEPENDENT NADH:QUINONE OXIDOREDUCTASE"/>
    <property type="match status" value="1"/>
</dbReference>
<comment type="caution">
    <text evidence="6">Lacks conserved residue(s) required for the propagation of feature annotation.</text>
</comment>
<evidence type="ECO:0000256" key="1">
    <source>
        <dbReference type="ARBA" id="ARBA00022630"/>
    </source>
</evidence>
<feature type="binding site" evidence="6">
    <location>
        <begin position="95"/>
        <end position="98"/>
    </location>
    <ligand>
        <name>FMN</name>
        <dbReference type="ChEBI" id="CHEBI:58210"/>
    </ligand>
</feature>
<keyword evidence="9" id="KW-1185">Reference proteome</keyword>
<comment type="subunit">
    <text evidence="6">Homodimer.</text>
</comment>
<dbReference type="InterPro" id="IPR023048">
    <property type="entry name" value="NADH:quinone_OxRdtase_FMN_depd"/>
</dbReference>
<evidence type="ECO:0000313" key="8">
    <source>
        <dbReference type="EMBL" id="MDC7694831.1"/>
    </source>
</evidence>
<comment type="caution">
    <text evidence="8">The sequence shown here is derived from an EMBL/GenBank/DDBJ whole genome shotgun (WGS) entry which is preliminary data.</text>
</comment>
<evidence type="ECO:0000256" key="3">
    <source>
        <dbReference type="ARBA" id="ARBA00023002"/>
    </source>
</evidence>
<comment type="function">
    <text evidence="6">Also exhibits azoreductase activity. Catalyzes the reductive cleavage of the azo bond in aromatic azo compounds to the corresponding amines.</text>
</comment>
<dbReference type="InterPro" id="IPR003680">
    <property type="entry name" value="Flavodoxin_fold"/>
</dbReference>
<comment type="cofactor">
    <cofactor evidence="6">
        <name>FMN</name>
        <dbReference type="ChEBI" id="CHEBI:58210"/>
    </cofactor>
    <text evidence="6">Binds 1 FMN per subunit.</text>
</comment>
<reference evidence="8 9" key="1">
    <citation type="submission" date="2023-01" db="EMBL/GenBank/DDBJ databases">
        <title>Novel species of the genus Asticcacaulis isolated from rivers.</title>
        <authorList>
            <person name="Lu H."/>
        </authorList>
    </citation>
    <scope>NUCLEOTIDE SEQUENCE [LARGE SCALE GENOMIC DNA]</scope>
    <source>
        <strain evidence="8 9">DXS10W</strain>
    </source>
</reference>
<comment type="similarity">
    <text evidence="6">Belongs to the azoreductase type 1 family.</text>
</comment>
<dbReference type="HAMAP" id="MF_01216">
    <property type="entry name" value="Azoreductase_type1"/>
    <property type="match status" value="1"/>
</dbReference>
<keyword evidence="4 6" id="KW-0520">NAD</keyword>
<evidence type="ECO:0000256" key="4">
    <source>
        <dbReference type="ARBA" id="ARBA00023027"/>
    </source>
</evidence>
<name>A0ABT5IF69_9CAUL</name>
<dbReference type="InterPro" id="IPR050104">
    <property type="entry name" value="FMN-dep_NADH:Q_OxRdtase_AzoR1"/>
</dbReference>
<protein>
    <recommendedName>
        <fullName evidence="6">FMN dependent NADH:quinone oxidoreductase</fullName>
        <ecNumber evidence="6">1.6.5.-</ecNumber>
    </recommendedName>
    <alternativeName>
        <fullName evidence="6">Azo-dye reductase</fullName>
    </alternativeName>
    <alternativeName>
        <fullName evidence="6">FMN-dependent NADH-azo compound oxidoreductase</fullName>
    </alternativeName>
    <alternativeName>
        <fullName evidence="6">FMN-dependent NADH-azoreductase</fullName>
        <ecNumber evidence="6">1.7.1.17</ecNumber>
    </alternativeName>
</protein>
<feature type="binding site" evidence="6">
    <location>
        <begin position="16"/>
        <end position="18"/>
    </location>
    <ligand>
        <name>FMN</name>
        <dbReference type="ChEBI" id="CHEBI:58210"/>
    </ligand>
</feature>
<accession>A0ABT5IF69</accession>
<feature type="binding site" evidence="6">
    <location>
        <position position="10"/>
    </location>
    <ligand>
        <name>FMN</name>
        <dbReference type="ChEBI" id="CHEBI:58210"/>
    </ligand>
</feature>
<comment type="function">
    <text evidence="6">Quinone reductase that provides resistance to thiol-specific stress caused by electrophilic quinones.</text>
</comment>
<feature type="domain" description="Flavodoxin-like fold" evidence="7">
    <location>
        <begin position="2"/>
        <end position="199"/>
    </location>
</feature>
<dbReference type="PANTHER" id="PTHR43741">
    <property type="entry name" value="FMN-DEPENDENT NADH-AZOREDUCTASE 1"/>
    <property type="match status" value="1"/>
</dbReference>
<dbReference type="SUPFAM" id="SSF52218">
    <property type="entry name" value="Flavoproteins"/>
    <property type="match status" value="1"/>
</dbReference>
<keyword evidence="3 6" id="KW-0560">Oxidoreductase</keyword>
<dbReference type="InterPro" id="IPR029039">
    <property type="entry name" value="Flavoprotein-like_sf"/>
</dbReference>
<dbReference type="Proteomes" id="UP001216595">
    <property type="component" value="Unassembled WGS sequence"/>
</dbReference>
<evidence type="ECO:0000256" key="6">
    <source>
        <dbReference type="HAMAP-Rule" id="MF_01216"/>
    </source>
</evidence>
<keyword evidence="2 6" id="KW-0288">FMN</keyword>
<comment type="catalytic activity">
    <reaction evidence="6">
        <text>2 a quinone + NADH + H(+) = 2 a 1,4-benzosemiquinone + NAD(+)</text>
        <dbReference type="Rhea" id="RHEA:65952"/>
        <dbReference type="ChEBI" id="CHEBI:15378"/>
        <dbReference type="ChEBI" id="CHEBI:57540"/>
        <dbReference type="ChEBI" id="CHEBI:57945"/>
        <dbReference type="ChEBI" id="CHEBI:132124"/>
        <dbReference type="ChEBI" id="CHEBI:134225"/>
    </reaction>
</comment>
<proteinExistence type="inferred from homology"/>
<keyword evidence="1 6" id="KW-0285">Flavoprotein</keyword>
<evidence type="ECO:0000256" key="5">
    <source>
        <dbReference type="ARBA" id="ARBA00048542"/>
    </source>
</evidence>
<evidence type="ECO:0000313" key="9">
    <source>
        <dbReference type="Proteomes" id="UP001216595"/>
    </source>
</evidence>
<dbReference type="EC" id="1.6.5.-" evidence="6"/>